<evidence type="ECO:0000313" key="3">
    <source>
        <dbReference type="Proteomes" id="UP000654913"/>
    </source>
</evidence>
<dbReference type="GeneID" id="64980109"/>
<dbReference type="EMBL" id="AP024450">
    <property type="protein sequence ID" value="BCS30112.1"/>
    <property type="molecule type" value="Genomic_DNA"/>
</dbReference>
<feature type="compositionally biased region" description="Polar residues" evidence="1">
    <location>
        <begin position="49"/>
        <end position="61"/>
    </location>
</feature>
<dbReference type="KEGG" id="apuu:APUU_80415A"/>
<feature type="compositionally biased region" description="Polar residues" evidence="1">
    <location>
        <begin position="160"/>
        <end position="186"/>
    </location>
</feature>
<proteinExistence type="predicted"/>
<evidence type="ECO:0008006" key="4">
    <source>
        <dbReference type="Google" id="ProtNLM"/>
    </source>
</evidence>
<keyword evidence="3" id="KW-1185">Reference proteome</keyword>
<feature type="region of interest" description="Disordered" evidence="1">
    <location>
        <begin position="37"/>
        <end position="62"/>
    </location>
</feature>
<accession>A0A7R7XYK1</accession>
<reference evidence="2" key="1">
    <citation type="submission" date="2021-01" db="EMBL/GenBank/DDBJ databases">
        <authorList>
            <consortium name="Aspergillus puulaauensis MK2 genome sequencing consortium"/>
            <person name="Kazuki M."/>
            <person name="Futagami T."/>
        </authorList>
    </citation>
    <scope>NUCLEOTIDE SEQUENCE</scope>
    <source>
        <strain evidence="2">MK2</strain>
    </source>
</reference>
<sequence>MDKSEILVHISAPSGAVDDAHYRAQVDAILNFQTHSRETIPLRPGETDSYPSSSHPGTSPFTGAADIINSPPRVSPLPSHLVPTQLGAQKDSLETPLSVIPDSQPQPGVDTECLTIYPEPEPETPQCSSHLTSKRRRVDSPPQALDHLQHDEMQAGSVGGNRNTTTAHTSPIVTPNTVNEGKNPRSTNTIAQLKCPTIPLSLPLEIKPPPPPISTSPFTTHITPTLEMLSTRLKSPRTYSPAEQTRDLDSLERGHWYLRLNLIPSGQDNTHTPAINTSAPTPWDMVLFSRFWTFLSDFIKEGRAGWGVWCILEAEGDEGSNSTSPSKEAEGHSHSTGSVKAQHLVSLKVFTWGEIARHIYLLLFLASERQIRKMGAQWRDAGDKVVIQMP</sequence>
<dbReference type="RefSeq" id="XP_041562298.1">
    <property type="nucleotide sequence ID" value="XM_041696693.1"/>
</dbReference>
<gene>
    <name evidence="2" type="ORF">APUU_80415A</name>
</gene>
<reference evidence="2" key="2">
    <citation type="submission" date="2021-02" db="EMBL/GenBank/DDBJ databases">
        <title>Aspergillus puulaauensis MK2 genome sequence.</title>
        <authorList>
            <person name="Futagami T."/>
            <person name="Mori K."/>
            <person name="Kadooka C."/>
            <person name="Tanaka T."/>
        </authorList>
    </citation>
    <scope>NUCLEOTIDE SEQUENCE</scope>
    <source>
        <strain evidence="2">MK2</strain>
    </source>
</reference>
<dbReference type="OrthoDB" id="5395975at2759"/>
<organism evidence="2 3">
    <name type="scientific">Aspergillus puulaauensis</name>
    <dbReference type="NCBI Taxonomy" id="1220207"/>
    <lineage>
        <taxon>Eukaryota</taxon>
        <taxon>Fungi</taxon>
        <taxon>Dikarya</taxon>
        <taxon>Ascomycota</taxon>
        <taxon>Pezizomycotina</taxon>
        <taxon>Eurotiomycetes</taxon>
        <taxon>Eurotiomycetidae</taxon>
        <taxon>Eurotiales</taxon>
        <taxon>Aspergillaceae</taxon>
        <taxon>Aspergillus</taxon>
    </lineage>
</organism>
<dbReference type="Proteomes" id="UP000654913">
    <property type="component" value="Chromosome 8"/>
</dbReference>
<protein>
    <recommendedName>
        <fullName evidence="4">Acetamidase</fullName>
    </recommendedName>
</protein>
<feature type="region of interest" description="Disordered" evidence="1">
    <location>
        <begin position="156"/>
        <end position="186"/>
    </location>
</feature>
<evidence type="ECO:0000313" key="2">
    <source>
        <dbReference type="EMBL" id="BCS30112.1"/>
    </source>
</evidence>
<name>A0A7R7XYK1_9EURO</name>
<dbReference type="AlphaFoldDB" id="A0A7R7XYK1"/>
<evidence type="ECO:0000256" key="1">
    <source>
        <dbReference type="SAM" id="MobiDB-lite"/>
    </source>
</evidence>